<accession>A0ABV1NC29</accession>
<evidence type="ECO:0000313" key="2">
    <source>
        <dbReference type="Proteomes" id="UP001442468"/>
    </source>
</evidence>
<dbReference type="RefSeq" id="WP_349760883.1">
    <property type="nucleotide sequence ID" value="NZ_JBEGCJ010000002.1"/>
</dbReference>
<comment type="caution">
    <text evidence="1">The sequence shown here is derived from an EMBL/GenBank/DDBJ whole genome shotgun (WGS) entry which is preliminary data.</text>
</comment>
<evidence type="ECO:0000313" key="1">
    <source>
        <dbReference type="EMBL" id="MEQ6916611.1"/>
    </source>
</evidence>
<gene>
    <name evidence="1" type="ORF">ABE960_03585</name>
</gene>
<proteinExistence type="predicted"/>
<dbReference type="EMBL" id="JBEGCJ010000002">
    <property type="protein sequence ID" value="MEQ6916611.1"/>
    <property type="molecule type" value="Genomic_DNA"/>
</dbReference>
<reference evidence="1 2" key="1">
    <citation type="submission" date="2024-05" db="EMBL/GenBank/DDBJ databases">
        <title>Halomonas sp. SSM6 16S ribosomal RNA gene Genome sequencing and assembly.</title>
        <authorList>
            <person name="Yook S."/>
        </authorList>
    </citation>
    <scope>NUCLEOTIDE SEQUENCE [LARGE SCALE GENOMIC DNA]</scope>
    <source>
        <strain evidence="1 2">SSM6</strain>
    </source>
</reference>
<keyword evidence="2" id="KW-1185">Reference proteome</keyword>
<dbReference type="Proteomes" id="UP001442468">
    <property type="component" value="Unassembled WGS sequence"/>
</dbReference>
<evidence type="ECO:0008006" key="3">
    <source>
        <dbReference type="Google" id="ProtNLM"/>
    </source>
</evidence>
<sequence length="146" mass="16369">MSTVNQAPLDHSTPEVTAETTVTPAVSPLAVMALPVGVVQASRPVFDWWMHHWMDVQHPLVRLQRAWVESVLETIEVEAEFLNACTLLNAKAWSCLADPRSLANSASLQSCYHEVAKDMADAHMTRLGKVAELPEDFKQRLWEEMC</sequence>
<name>A0ABV1NC29_9GAMM</name>
<organism evidence="1 2">
    <name type="scientific">Halomonas aquatica</name>
    <dbReference type="NCBI Taxonomy" id="3151123"/>
    <lineage>
        <taxon>Bacteria</taxon>
        <taxon>Pseudomonadati</taxon>
        <taxon>Pseudomonadota</taxon>
        <taxon>Gammaproteobacteria</taxon>
        <taxon>Oceanospirillales</taxon>
        <taxon>Halomonadaceae</taxon>
        <taxon>Halomonas</taxon>
    </lineage>
</organism>
<protein>
    <recommendedName>
        <fullName evidence="3">Phasin protein</fullName>
    </recommendedName>
</protein>